<dbReference type="PANTHER" id="PTHR43581:SF2">
    <property type="entry name" value="EXCINUCLEASE ATPASE SUBUNIT"/>
    <property type="match status" value="1"/>
</dbReference>
<dbReference type="Pfam" id="PF13304">
    <property type="entry name" value="AAA_21"/>
    <property type="match status" value="1"/>
</dbReference>
<keyword evidence="2" id="KW-0067">ATP-binding</keyword>
<protein>
    <submittedName>
        <fullName evidence="2">ATP-binding protein</fullName>
    </submittedName>
</protein>
<evidence type="ECO:0000313" key="2">
    <source>
        <dbReference type="EMBL" id="ENO16309.2"/>
    </source>
</evidence>
<dbReference type="SUPFAM" id="SSF52540">
    <property type="entry name" value="P-loop containing nucleoside triphosphate hydrolases"/>
    <property type="match status" value="1"/>
</dbReference>
<dbReference type="GO" id="GO:0016887">
    <property type="term" value="F:ATP hydrolysis activity"/>
    <property type="evidence" value="ECO:0007669"/>
    <property type="project" value="InterPro"/>
</dbReference>
<dbReference type="Gene3D" id="3.40.50.300">
    <property type="entry name" value="P-loop containing nucleotide triphosphate hydrolases"/>
    <property type="match status" value="2"/>
</dbReference>
<dbReference type="GO" id="GO:0005524">
    <property type="term" value="F:ATP binding"/>
    <property type="evidence" value="ECO:0007669"/>
    <property type="project" value="UniProtKB-KW"/>
</dbReference>
<dbReference type="Proteomes" id="UP000013165">
    <property type="component" value="Unassembled WGS sequence"/>
</dbReference>
<reference evidence="2 3" key="1">
    <citation type="journal article" date="2013" name="Genome Announc.">
        <title>Genome Sequence of the Polycyclic Aromatic Hydrocarbon-Degrading Bacterium Strain Marinobacter nanhaiticus D15-8WT.</title>
        <authorList>
            <person name="Cui Z."/>
            <person name="Gao W."/>
            <person name="Li Q."/>
            <person name="Xu G."/>
            <person name="Zheng L."/>
        </authorList>
    </citation>
    <scope>NUCLEOTIDE SEQUENCE [LARGE SCALE GENOMIC DNA]</scope>
    <source>
        <strain evidence="2 3">D15-8W</strain>
    </source>
</reference>
<name>N6W7U0_9GAMM</name>
<keyword evidence="3" id="KW-1185">Reference proteome</keyword>
<feature type="domain" description="ATPase AAA-type core" evidence="1">
    <location>
        <begin position="183"/>
        <end position="374"/>
    </location>
</feature>
<dbReference type="InterPro" id="IPR003959">
    <property type="entry name" value="ATPase_AAA_core"/>
</dbReference>
<accession>N6W7U0</accession>
<keyword evidence="2" id="KW-0547">Nucleotide-binding</keyword>
<dbReference type="InterPro" id="IPR027417">
    <property type="entry name" value="P-loop_NTPase"/>
</dbReference>
<organism evidence="2 3">
    <name type="scientific">Marinobacter nanhaiticus D15-8W</name>
    <dbReference type="NCBI Taxonomy" id="626887"/>
    <lineage>
        <taxon>Bacteria</taxon>
        <taxon>Pseudomonadati</taxon>
        <taxon>Pseudomonadota</taxon>
        <taxon>Gammaproteobacteria</taxon>
        <taxon>Pseudomonadales</taxon>
        <taxon>Marinobacteraceae</taxon>
        <taxon>Marinobacter</taxon>
    </lineage>
</organism>
<dbReference type="EMBL" id="APLQ01000011">
    <property type="protein sequence ID" value="ENO16309.2"/>
    <property type="molecule type" value="Genomic_DNA"/>
</dbReference>
<evidence type="ECO:0000313" key="3">
    <source>
        <dbReference type="Proteomes" id="UP000013165"/>
    </source>
</evidence>
<sequence length="476" mass="54472">MYNYSASNFHSVRNIEECILLYQYHYKNKTFTFSDGPSPQLENIFTVIVGKNGTGKSRLLKSIIEEFVGRSNRGGIYTNRKDLLSERSGRLTAYSEPTKIIAVSTSPFDKFPIDLHDNIHDDYSYLGLRSLRATDLGMAYMAKIFLSLITSAQEDISRPERICDVLEYLGYSPILTARYHFDIPIIKVRELFNSNNPVGHFIDEFLADNERSNPIRRSRFRSFYSDNNELSIEKIERFLDIYKRLDFSINKPRLEVVLMRDGVFLSADSITIQDDLVFLIESGLARLRNINLEKSKSHEAFRIGDASSGEQSVVMSILGIASQITDGALICIDEPEVCLHPEWQEKYIELLINTFRDYKQCHFIIATHSPLIVSKLEDENCYLMKMEDGELVHGSLVNNQSVDFQLANTFKTPGYKNEYLSRELISMLSSFGESGELDPDIIKNIKKILLLKDMLNDSDPVKKLMDMAEEVMGEVS</sequence>
<evidence type="ECO:0000259" key="1">
    <source>
        <dbReference type="Pfam" id="PF13304"/>
    </source>
</evidence>
<dbReference type="PANTHER" id="PTHR43581">
    <property type="entry name" value="ATP/GTP PHOSPHATASE"/>
    <property type="match status" value="1"/>
</dbReference>
<gene>
    <name evidence="2" type="ORF">J057_13171</name>
</gene>
<dbReference type="OrthoDB" id="9815944at2"/>
<dbReference type="PATRIC" id="fig|626887.3.peg.2635"/>
<dbReference type="InterPro" id="IPR051396">
    <property type="entry name" value="Bact_Antivir_Def_Nuclease"/>
</dbReference>
<comment type="caution">
    <text evidence="2">The sequence shown here is derived from an EMBL/GenBank/DDBJ whole genome shotgun (WGS) entry which is preliminary data.</text>
</comment>
<dbReference type="HOGENOM" id="CLU_042523_0_0_6"/>
<dbReference type="AlphaFoldDB" id="N6W7U0"/>
<dbReference type="eggNOG" id="COG3950">
    <property type="taxonomic scope" value="Bacteria"/>
</dbReference>
<proteinExistence type="predicted"/>